<dbReference type="RefSeq" id="XP_058344845.1">
    <property type="nucleotide sequence ID" value="XM_058484220.1"/>
</dbReference>
<evidence type="ECO:0000313" key="3">
    <source>
        <dbReference type="Proteomes" id="UP001234581"/>
    </source>
</evidence>
<protein>
    <submittedName>
        <fullName evidence="2">Uncharacterized protein</fullName>
    </submittedName>
</protein>
<comment type="caution">
    <text evidence="2">The sequence shown here is derived from an EMBL/GenBank/DDBJ whole genome shotgun (WGS) entry which is preliminary data.</text>
</comment>
<feature type="region of interest" description="Disordered" evidence="1">
    <location>
        <begin position="40"/>
        <end position="75"/>
    </location>
</feature>
<dbReference type="AlphaFoldDB" id="A0AAD7Y275"/>
<dbReference type="Proteomes" id="UP001234581">
    <property type="component" value="Unassembled WGS sequence"/>
</dbReference>
<gene>
    <name evidence="2" type="ORF">O0I10_004158</name>
</gene>
<name>A0AAD7Y275_9FUNG</name>
<keyword evidence="3" id="KW-1185">Reference proteome</keyword>
<accession>A0AAD7Y275</accession>
<evidence type="ECO:0000313" key="2">
    <source>
        <dbReference type="EMBL" id="KAJ8659932.1"/>
    </source>
</evidence>
<organism evidence="2 3">
    <name type="scientific">Lichtheimia ornata</name>
    <dbReference type="NCBI Taxonomy" id="688661"/>
    <lineage>
        <taxon>Eukaryota</taxon>
        <taxon>Fungi</taxon>
        <taxon>Fungi incertae sedis</taxon>
        <taxon>Mucoromycota</taxon>
        <taxon>Mucoromycotina</taxon>
        <taxon>Mucoromycetes</taxon>
        <taxon>Mucorales</taxon>
        <taxon>Lichtheimiaceae</taxon>
        <taxon>Lichtheimia</taxon>
    </lineage>
</organism>
<dbReference type="GeneID" id="83211571"/>
<evidence type="ECO:0000256" key="1">
    <source>
        <dbReference type="SAM" id="MobiDB-lite"/>
    </source>
</evidence>
<dbReference type="EMBL" id="JARTCD010000015">
    <property type="protein sequence ID" value="KAJ8659932.1"/>
    <property type="molecule type" value="Genomic_DNA"/>
</dbReference>
<sequence>MNWQVGFHGGVSSSQHPLNADSSRVLTDAVSIATTTASTVKRNNRGAHQTRTGDPCGYLIDQESNHDPPMAEATQ</sequence>
<reference evidence="2 3" key="1">
    <citation type="submission" date="2023-03" db="EMBL/GenBank/DDBJ databases">
        <title>Genome sequence of Lichtheimia ornata CBS 291.66.</title>
        <authorList>
            <person name="Mohabir J.T."/>
            <person name="Shea T.P."/>
            <person name="Kurbessoian T."/>
            <person name="Berby B."/>
            <person name="Fontaine J."/>
            <person name="Livny J."/>
            <person name="Gnirke A."/>
            <person name="Stajich J.E."/>
            <person name="Cuomo C.A."/>
        </authorList>
    </citation>
    <scope>NUCLEOTIDE SEQUENCE [LARGE SCALE GENOMIC DNA]</scope>
    <source>
        <strain evidence="2">CBS 291.66</strain>
    </source>
</reference>
<proteinExistence type="predicted"/>